<comment type="caution">
    <text evidence="2">The sequence shown here is derived from an EMBL/GenBank/DDBJ whole genome shotgun (WGS) entry which is preliminary data.</text>
</comment>
<dbReference type="Proteomes" id="UP000523079">
    <property type="component" value="Unassembled WGS sequence"/>
</dbReference>
<dbReference type="GO" id="GO:0050043">
    <property type="term" value="F:lactate racemase activity"/>
    <property type="evidence" value="ECO:0007669"/>
    <property type="project" value="InterPro"/>
</dbReference>
<evidence type="ECO:0000313" key="3">
    <source>
        <dbReference type="Proteomes" id="UP000523079"/>
    </source>
</evidence>
<feature type="domain" description="LarA-like N-terminal" evidence="1">
    <location>
        <begin position="14"/>
        <end position="217"/>
    </location>
</feature>
<protein>
    <recommendedName>
        <fullName evidence="1">LarA-like N-terminal domain-containing protein</fullName>
    </recommendedName>
</protein>
<dbReference type="AlphaFoldDB" id="A0A7W3IV76"/>
<name>A0A7W3IV76_9ACTN</name>
<evidence type="ECO:0000259" key="1">
    <source>
        <dbReference type="Pfam" id="PF09861"/>
    </source>
</evidence>
<proteinExistence type="predicted"/>
<dbReference type="Pfam" id="PF09861">
    <property type="entry name" value="Lar_N"/>
    <property type="match status" value="1"/>
</dbReference>
<accession>A0A7W3IV76</accession>
<dbReference type="PANTHER" id="PTHR33171:SF17">
    <property type="entry name" value="LARA-LIKE N-TERMINAL DOMAIN-CONTAINING PROTEIN"/>
    <property type="match status" value="1"/>
</dbReference>
<sequence length="480" mass="51002">MPARSSTTSVSFEYGDGRVEAELPADTLVLRAGITRPEPEALPDPVAATREAIAHPLDAAPLGDQVGPGSTVTVAFPDRVKGGAHATAHRKVALAAVLDELDRAGVRAADVRLVCAIGLHRKNRRDEFESYLGAETLARLDPAQVVNHDSEDPDGVVALPDSALGDTVEVNRALVESDLTVLIGHTAGNPYGGFSGGYKMPATGLTTWRSIRTHHTPASVDRDDFVPVSTRSRFRDQLRAIGEATEQAMPRPFFAVDAVLDASARQLGVFAGAIPAVEQQSWPLATARTELAVPGPPADVLVIGLPRTFHYGPGMGANPILAMQAVGASLVRAQGALQPDPVIIATAVLDGWDDAAEFPSYRATYERLVETGDPAAMTAFEDEFCTNADWVRQHREAFTYHPFHAFSMVYVGGLARRRAREVIIAGARDPGLARGMGAVPVPDLDAALARARELVDGAPRVIAVPELSTPAYHLVPGADR</sequence>
<dbReference type="RefSeq" id="WP_182561409.1">
    <property type="nucleotide sequence ID" value="NZ_JACGWT010000006.1"/>
</dbReference>
<dbReference type="InterPro" id="IPR043166">
    <property type="entry name" value="LarA-like_C"/>
</dbReference>
<dbReference type="InterPro" id="IPR048068">
    <property type="entry name" value="LarA-like"/>
</dbReference>
<reference evidence="2 3" key="1">
    <citation type="submission" date="2020-07" db="EMBL/GenBank/DDBJ databases">
        <title>Sequencing the genomes of 1000 actinobacteria strains.</title>
        <authorList>
            <person name="Klenk H.-P."/>
        </authorList>
    </citation>
    <scope>NUCLEOTIDE SEQUENCE [LARGE SCALE GENOMIC DNA]</scope>
    <source>
        <strain evidence="2 3">DSM 100723</strain>
    </source>
</reference>
<dbReference type="InterPro" id="IPR018657">
    <property type="entry name" value="LarA-like_N"/>
</dbReference>
<evidence type="ECO:0000313" key="2">
    <source>
        <dbReference type="EMBL" id="MBA8795785.1"/>
    </source>
</evidence>
<dbReference type="EMBL" id="JACGWT010000006">
    <property type="protein sequence ID" value="MBA8795785.1"/>
    <property type="molecule type" value="Genomic_DNA"/>
</dbReference>
<dbReference type="PANTHER" id="PTHR33171">
    <property type="entry name" value="LAR_N DOMAIN-CONTAINING PROTEIN"/>
    <property type="match status" value="1"/>
</dbReference>
<dbReference type="Gene3D" id="3.40.50.11440">
    <property type="match status" value="1"/>
</dbReference>
<organism evidence="2 3">
    <name type="scientific">Microlunatus kandeliicorticis</name>
    <dbReference type="NCBI Taxonomy" id="1759536"/>
    <lineage>
        <taxon>Bacteria</taxon>
        <taxon>Bacillati</taxon>
        <taxon>Actinomycetota</taxon>
        <taxon>Actinomycetes</taxon>
        <taxon>Propionibacteriales</taxon>
        <taxon>Propionibacteriaceae</taxon>
        <taxon>Microlunatus</taxon>
    </lineage>
</organism>
<keyword evidence="3" id="KW-1185">Reference proteome</keyword>
<dbReference type="Gene3D" id="3.90.226.30">
    <property type="match status" value="1"/>
</dbReference>
<gene>
    <name evidence="2" type="ORF">FHX74_003426</name>
</gene>